<dbReference type="Gene3D" id="3.30.1360.140">
    <property type="match status" value="1"/>
</dbReference>
<dbReference type="InterPro" id="IPR045867">
    <property type="entry name" value="DNA-dir_RpoC_beta_prime"/>
</dbReference>
<dbReference type="EMBL" id="MF782455">
    <property type="protein sequence ID" value="ATZ80519.1"/>
    <property type="molecule type" value="Genomic_DNA"/>
</dbReference>
<dbReference type="InterPro" id="IPR007080">
    <property type="entry name" value="RNA_pol_Rpb1_1"/>
</dbReference>
<keyword evidence="2 6" id="KW-0240">DNA-directed RNA polymerase</keyword>
<evidence type="ECO:0000259" key="7">
    <source>
        <dbReference type="SMART" id="SM00306"/>
    </source>
</evidence>
<dbReference type="Pfam" id="PF04983">
    <property type="entry name" value="RNA_pol_Rpb1_3"/>
    <property type="match status" value="1"/>
</dbReference>
<evidence type="ECO:0000256" key="2">
    <source>
        <dbReference type="ARBA" id="ARBA00022478"/>
    </source>
</evidence>
<evidence type="ECO:0000256" key="1">
    <source>
        <dbReference type="ARBA" id="ARBA00006460"/>
    </source>
</evidence>
<dbReference type="InterPro" id="IPR038593">
    <property type="entry name" value="RNA_pol_Rpb1_7_sf"/>
</dbReference>
<dbReference type="SUPFAM" id="SSF51294">
    <property type="entry name" value="Hedgehog/intein (Hint) domain"/>
    <property type="match status" value="1"/>
</dbReference>
<dbReference type="Gene3D" id="6.20.50.80">
    <property type="match status" value="1"/>
</dbReference>
<accession>A0A2H4UUJ9</accession>
<organism evidence="9">
    <name type="scientific">Bodo saltans virus</name>
    <dbReference type="NCBI Taxonomy" id="2024608"/>
    <lineage>
        <taxon>Viruses</taxon>
        <taxon>Varidnaviria</taxon>
        <taxon>Bamfordvirae</taxon>
        <taxon>Nucleocytoviricota</taxon>
        <taxon>Megaviricetes</taxon>
        <taxon>Imitervirales</taxon>
        <taxon>Mimiviridae</taxon>
        <taxon>Klosneuvirinae</taxon>
        <taxon>Theiavirus</taxon>
        <taxon>Theiavirus salishense</taxon>
    </lineage>
</organism>
<protein>
    <recommendedName>
        <fullName evidence="6">DNA-directed RNA polymerase subunit</fullName>
        <ecNumber evidence="6">2.7.7.6</ecNumber>
    </recommendedName>
</protein>
<sequence length="1707" mass="194137">MDTEIYTTDVDTIKPICKIRFDILGNEEIKRISAMRDTNGIEIVDLFDNSEPKRGGLIDLRMGTTSNEHRCVTCGLSNNYCIGHSSHINLAEYCFHPGYLPKVTKILSSICINCSKILLNKNEAELKVKTKTAKERLAYVVNACKTVSHCQKANFGCGTPHPKLKYEVEKRNGGISIVAEFELEQNAEDAKNPEFVKTKTKLVLTAEMVYEILKNISDEDCEIMGLDPTRTRPEYMIHKIMYVPPVSMRPSARGEFAGGMIIADDLTVKLADIIKSNLRIIKNKENHSDNNTRFHGDYAHLLQYHVATYMENEALGMMKAEQKGRPIKSAASRLKGKFGRIRGNLMGKRGDFTARTVITADPSVDHREMRVPVAIAQDLTFPETVTPDNIEFLTTLVSRGADNYPGANIVIKLSEYTPGKKLSLIGLRYREEGVTLHYGDIVERHLIDGDYVILNRQPTLHKQSMMAMRIKVVNDTNLMTFGLSASVTKPFNADFDGDEMNIFLPQSIQTLVELQEIAAADLQFIHPSVSKSSIGIVQDGLIGIYNLTSPTVNVDWRNAMNMMSYTSLEDFTQIPKYKDINGSKLYSMIIPNKVNLSTSALKVANGNITEGRVTTKNLGFKEKNTLIQLVWDEYGKDVTENFIDDTQRLANNYNLWYGFSVGYGDIERPPEMLSQIDKIFETKRLEVQHLVTEVENNPELMKKDALEMKMYSKLKSINEEVQKLVINTLSDTNGFKVMANSGSKGKADNVGQMMGCLGLHAFEGKLIPKKYNERTLPYYHINDDTSESRGLTRRSFIEGLEWQDFIYQMLHGRSGLIDSAVKSVTGDTEIIVMVNGEVQHVQIGEWIDNQIDNNKMKIKKFSERNLELLDLADKSVYIPTCDENGKTSWGMMSAITRHDPGEYVYEIVTQSGRNVKVSESKSLIVWNNEKLIEKDMKDITIGDHVPVIMNLECVPFKNPELQPDLMRENMFLDKIKFDGSLEQHNDIILDKIIEINKLGVDKYPKLYDVTVPSTFNFALANCLIVRDSTAETGYMQRKLVKSLEDIMVKYDGTVRNANESIIQLIYGDSGADTISQFDYEISFLKMNNELLQQTHKFTDQELKNFNFSSKDNDEYYETLRTLRDKIRKNVQKAKLDYMGEYINFMIPINLTRIVEELTENKEKNTKNDLTPKHIVDSINELLSNKKTPLVCMTKRDGENPNSFKYRDEQSHKTILKASLLNAFSPKKVLLDYNLTKEKFDNIMQFISKSFIKNTVEPGEMVGVIAATATGEPLTQMNLNSFHQSSVARMTATTQGVPRMREVFSVTKNLRTPQMMIYLTEDVRNKKDIANKIASNIKYTTFSEVMERINIYYDPKPKINEGFMKSDNIVPVSFSQKGNKNNCQADISGLPWLLRIGINREKMAEKEITLLDITSQFCSWWSIRYIDAKNLRKEERRVMNKITQLSVLSNSDNDKGLIVHIRFNVKDNDKDKFDLNTIKDFITFVLEKFKLKGNSGINDITAIPEDKSIIFDKKTGDTKIESEYVIYTNGVNLTDLRYFTGIDLNRTISNDIVQVYNTFGIEIARSVLLKEIFTAYSTQGQEVNYQHIAIIVDQMTMTGAINSIDRHGLNKSDSDPLSRASFEKPVEQLWNAAIFHEDDNIKGVSARIMCGQVINGGTGYCDIMLDHEMLEKVDYVESDYAKKFTELKTETTTADILNKDNDDVFMPM</sequence>
<gene>
    <name evidence="9" type="ORF">BMW23_0467</name>
</gene>
<dbReference type="Gene3D" id="1.10.150.390">
    <property type="match status" value="1"/>
</dbReference>
<dbReference type="SMART" id="SM00663">
    <property type="entry name" value="RPOLA_N"/>
    <property type="match status" value="1"/>
</dbReference>
<dbReference type="InterPro" id="IPR007073">
    <property type="entry name" value="RNA_pol_Rpb1_7"/>
</dbReference>
<dbReference type="PANTHER" id="PTHR19376:SF37">
    <property type="entry name" value="DNA-DIRECTED RNA POLYMERASE II SUBUNIT RPB1"/>
    <property type="match status" value="1"/>
</dbReference>
<dbReference type="InterPro" id="IPR042102">
    <property type="entry name" value="RNA_pol_Rpb1_3_sf"/>
</dbReference>
<feature type="domain" description="RNA polymerase N-terminal" evidence="8">
    <location>
        <begin position="234"/>
        <end position="548"/>
    </location>
</feature>
<dbReference type="Gene3D" id="6.10.250.2940">
    <property type="match status" value="1"/>
</dbReference>
<dbReference type="InterPro" id="IPR007083">
    <property type="entry name" value="RNA_pol_Rpb1_4"/>
</dbReference>
<dbReference type="CDD" id="cd00081">
    <property type="entry name" value="Hint"/>
    <property type="match status" value="1"/>
</dbReference>
<dbReference type="Pfam" id="PF04998">
    <property type="entry name" value="RNA_pol_Rpb1_5"/>
    <property type="match status" value="1"/>
</dbReference>
<dbReference type="InterPro" id="IPR006141">
    <property type="entry name" value="Intein_N"/>
</dbReference>
<dbReference type="InterPro" id="IPR007066">
    <property type="entry name" value="RNA_pol_Rpb1_3"/>
</dbReference>
<keyword evidence="4 6" id="KW-0548">Nucleotidyltransferase</keyword>
<dbReference type="EC" id="2.7.7.6" evidence="6"/>
<dbReference type="Pfam" id="PF04990">
    <property type="entry name" value="RNA_pol_Rpb1_7"/>
    <property type="match status" value="1"/>
</dbReference>
<dbReference type="InterPro" id="IPR006592">
    <property type="entry name" value="RNA_pol_N"/>
</dbReference>
<evidence type="ECO:0000256" key="5">
    <source>
        <dbReference type="ARBA" id="ARBA00023163"/>
    </source>
</evidence>
<evidence type="ECO:0000256" key="4">
    <source>
        <dbReference type="ARBA" id="ARBA00022695"/>
    </source>
</evidence>
<dbReference type="InterPro" id="IPR038120">
    <property type="entry name" value="Rpb1_funnel_sf"/>
</dbReference>
<comment type="similarity">
    <text evidence="1 6">Belongs to the RNA polymerase beta' chain family.</text>
</comment>
<dbReference type="PANTHER" id="PTHR19376">
    <property type="entry name" value="DNA-DIRECTED RNA POLYMERASE"/>
    <property type="match status" value="1"/>
</dbReference>
<dbReference type="Proteomes" id="UP000240325">
    <property type="component" value="Segment"/>
</dbReference>
<dbReference type="Pfam" id="PF04997">
    <property type="entry name" value="RNA_pol_Rpb1_1"/>
    <property type="match status" value="1"/>
</dbReference>
<dbReference type="PROSITE" id="PS50817">
    <property type="entry name" value="INTEIN_N_TER"/>
    <property type="match status" value="1"/>
</dbReference>
<dbReference type="Pfam" id="PF04992">
    <property type="entry name" value="RNA_pol_Rpb1_6"/>
    <property type="match status" value="1"/>
</dbReference>
<dbReference type="InterPro" id="IPR003587">
    <property type="entry name" value="Hint_dom_N"/>
</dbReference>
<dbReference type="Gene3D" id="4.10.860.120">
    <property type="entry name" value="RNA polymerase II, clamp domain"/>
    <property type="match status" value="1"/>
</dbReference>
<dbReference type="GO" id="GO:0003899">
    <property type="term" value="F:DNA-directed RNA polymerase activity"/>
    <property type="evidence" value="ECO:0007669"/>
    <property type="project" value="UniProtKB-EC"/>
</dbReference>
<dbReference type="Gene3D" id="1.10.274.100">
    <property type="entry name" value="RNA polymerase Rpb1, domain 3"/>
    <property type="match status" value="1"/>
</dbReference>
<dbReference type="GO" id="GO:0003677">
    <property type="term" value="F:DNA binding"/>
    <property type="evidence" value="ECO:0007669"/>
    <property type="project" value="InterPro"/>
</dbReference>
<dbReference type="Gene3D" id="2.170.16.10">
    <property type="entry name" value="Hedgehog/Intein (Hint) domain"/>
    <property type="match status" value="1"/>
</dbReference>
<comment type="function">
    <text evidence="6">DNA-dependent RNA polymerase catalyzes the transcription of DNA into RNA using the four ribonucleoside triphosphates as substrates.</text>
</comment>
<feature type="domain" description="Hint" evidence="7">
    <location>
        <begin position="821"/>
        <end position="949"/>
    </location>
</feature>
<reference evidence="9" key="1">
    <citation type="journal article" date="2017" name="Elife">
        <title>The kinetoplastid-infecting Bodo saltans virus (BsV), a window into the most abundant giant viruses in the sea.</title>
        <authorList>
            <person name="Deeg C.M."/>
            <person name="Chow C.-E.T."/>
            <person name="Suttle C.A."/>
        </authorList>
    </citation>
    <scope>NUCLEOTIDE SEQUENCE</scope>
    <source>
        <strain evidence="9">NG1</strain>
    </source>
</reference>
<evidence type="ECO:0000256" key="6">
    <source>
        <dbReference type="RuleBase" id="RU004279"/>
    </source>
</evidence>
<dbReference type="Gene3D" id="3.30.1490.180">
    <property type="entry name" value="RNA polymerase ii"/>
    <property type="match status" value="1"/>
</dbReference>
<dbReference type="Pfam" id="PF05000">
    <property type="entry name" value="RNA_pol_Rpb1_4"/>
    <property type="match status" value="1"/>
</dbReference>
<dbReference type="InterPro" id="IPR007081">
    <property type="entry name" value="RNA_pol_Rpb1_5"/>
</dbReference>
<dbReference type="SUPFAM" id="SSF64484">
    <property type="entry name" value="beta and beta-prime subunits of DNA dependent RNA-polymerase"/>
    <property type="match status" value="2"/>
</dbReference>
<dbReference type="GO" id="GO:0000428">
    <property type="term" value="C:DNA-directed RNA polymerase complex"/>
    <property type="evidence" value="ECO:0007669"/>
    <property type="project" value="UniProtKB-KW"/>
</dbReference>
<dbReference type="SMART" id="SM00306">
    <property type="entry name" value="HintN"/>
    <property type="match status" value="1"/>
</dbReference>
<evidence type="ECO:0000259" key="8">
    <source>
        <dbReference type="SMART" id="SM00663"/>
    </source>
</evidence>
<dbReference type="Pfam" id="PF00623">
    <property type="entry name" value="RNA_pol_Rpb1_2"/>
    <property type="match status" value="1"/>
</dbReference>
<dbReference type="Pfam" id="PF14890">
    <property type="entry name" value="Intein_splicing"/>
    <property type="match status" value="1"/>
</dbReference>
<dbReference type="InterPro" id="IPR007075">
    <property type="entry name" value="RNA_pol_Rpb1_6"/>
</dbReference>
<proteinExistence type="inferred from homology"/>
<evidence type="ECO:0000313" key="10">
    <source>
        <dbReference type="Proteomes" id="UP000240325"/>
    </source>
</evidence>
<dbReference type="GO" id="GO:0006351">
    <property type="term" value="P:DNA-templated transcription"/>
    <property type="evidence" value="ECO:0007669"/>
    <property type="project" value="InterPro"/>
</dbReference>
<name>A0A2H4UUJ9_9VIRU</name>
<dbReference type="InterPro" id="IPR000722">
    <property type="entry name" value="RNA_pol_asu"/>
</dbReference>
<comment type="catalytic activity">
    <reaction evidence="6">
        <text>RNA(n) + a ribonucleoside 5'-triphosphate = RNA(n+1) + diphosphate</text>
        <dbReference type="Rhea" id="RHEA:21248"/>
        <dbReference type="Rhea" id="RHEA-COMP:14527"/>
        <dbReference type="Rhea" id="RHEA-COMP:17342"/>
        <dbReference type="ChEBI" id="CHEBI:33019"/>
        <dbReference type="ChEBI" id="CHEBI:61557"/>
        <dbReference type="ChEBI" id="CHEBI:140395"/>
        <dbReference type="EC" id="2.7.7.6"/>
    </reaction>
</comment>
<dbReference type="InterPro" id="IPR036844">
    <property type="entry name" value="Hint_dom_sf"/>
</dbReference>
<dbReference type="InterPro" id="IPR044893">
    <property type="entry name" value="RNA_pol_Rpb1_clamp_domain"/>
</dbReference>
<dbReference type="Gene3D" id="1.10.132.30">
    <property type="match status" value="1"/>
</dbReference>
<dbReference type="GO" id="GO:0016539">
    <property type="term" value="P:intein-mediated protein splicing"/>
    <property type="evidence" value="ECO:0007669"/>
    <property type="project" value="InterPro"/>
</dbReference>
<keyword evidence="3 6" id="KW-0808">Transferase</keyword>
<dbReference type="NCBIfam" id="TIGR01445">
    <property type="entry name" value="intein_Nterm"/>
    <property type="match status" value="1"/>
</dbReference>
<keyword evidence="10" id="KW-1185">Reference proteome</keyword>
<evidence type="ECO:0000256" key="3">
    <source>
        <dbReference type="ARBA" id="ARBA00022679"/>
    </source>
</evidence>
<dbReference type="Gene3D" id="2.40.40.20">
    <property type="match status" value="1"/>
</dbReference>
<keyword evidence="5 6" id="KW-0804">Transcription</keyword>
<evidence type="ECO:0000313" key="9">
    <source>
        <dbReference type="EMBL" id="ATZ80519.1"/>
    </source>
</evidence>